<reference evidence="1 2" key="1">
    <citation type="submission" date="2019-01" db="EMBL/GenBank/DDBJ databases">
        <title>Complete genome of a denitifying bacterium Halomons sp. BC-M4-5.</title>
        <authorList>
            <person name="Wang L."/>
            <person name="Shao Z."/>
        </authorList>
    </citation>
    <scope>NUCLEOTIDE SEQUENCE [LARGE SCALE GENOMIC DNA]</scope>
    <source>
        <strain evidence="1 2">BC-M4-5</strain>
    </source>
</reference>
<sequence length="76" mass="8992">MNMSDRRQQQRRAADTPRHIAQAALIQQMLLDHGRDRASEPVIHDRRMYRITIELVPVDEIADETRRFIEESGHDQ</sequence>
<dbReference type="EMBL" id="CP035042">
    <property type="protein sequence ID" value="QHC50450.1"/>
    <property type="molecule type" value="Genomic_DNA"/>
</dbReference>
<evidence type="ECO:0000313" key="2">
    <source>
        <dbReference type="Proteomes" id="UP000464013"/>
    </source>
</evidence>
<organism evidence="1 2">
    <name type="scientific">Billgrantia tianxiuensis</name>
    <dbReference type="NCBI Taxonomy" id="2497861"/>
    <lineage>
        <taxon>Bacteria</taxon>
        <taxon>Pseudomonadati</taxon>
        <taxon>Pseudomonadota</taxon>
        <taxon>Gammaproteobacteria</taxon>
        <taxon>Oceanospirillales</taxon>
        <taxon>Halomonadaceae</taxon>
        <taxon>Billgrantia</taxon>
    </lineage>
</organism>
<name>A0A6I6SRS3_9GAMM</name>
<protein>
    <submittedName>
        <fullName evidence="1">Uncharacterized protein</fullName>
    </submittedName>
</protein>
<dbReference type="RefSeq" id="WP_159552707.1">
    <property type="nucleotide sequence ID" value="NZ_CP035042.1"/>
</dbReference>
<dbReference type="OrthoDB" id="9971950at2"/>
<dbReference type="KEGG" id="htx:EKK97_13860"/>
<accession>A0A6I6SRS3</accession>
<keyword evidence="2" id="KW-1185">Reference proteome</keyword>
<proteinExistence type="predicted"/>
<dbReference type="AlphaFoldDB" id="A0A6I6SRS3"/>
<gene>
    <name evidence="1" type="ORF">EKK97_13860</name>
</gene>
<evidence type="ECO:0000313" key="1">
    <source>
        <dbReference type="EMBL" id="QHC50450.1"/>
    </source>
</evidence>
<dbReference type="Proteomes" id="UP000464013">
    <property type="component" value="Chromosome"/>
</dbReference>